<accession>A0A3E3IWN5</accession>
<sequence length="83" mass="9485">MHELLADKRISREDKAAARNLCSRRRHGSLCQKRKRGMPMNSKTTGTAAMQALSQNYQFNLSDFALFLSVMKSQIPRCKQRGI</sequence>
<evidence type="ECO:0000313" key="1">
    <source>
        <dbReference type="EMBL" id="RGE71488.1"/>
    </source>
</evidence>
<name>A0A3E3IWN5_9FIRM</name>
<reference evidence="1 2" key="1">
    <citation type="submission" date="2018-08" db="EMBL/GenBank/DDBJ databases">
        <title>A genome reference for cultivated species of the human gut microbiota.</title>
        <authorList>
            <person name="Zou Y."/>
            <person name="Xue W."/>
            <person name="Luo G."/>
        </authorList>
    </citation>
    <scope>NUCLEOTIDE SEQUENCE [LARGE SCALE GENOMIC DNA]</scope>
    <source>
        <strain evidence="1 2">AF26-4BH</strain>
    </source>
</reference>
<proteinExistence type="predicted"/>
<evidence type="ECO:0000313" key="2">
    <source>
        <dbReference type="Proteomes" id="UP000261166"/>
    </source>
</evidence>
<organism evidence="1 2">
    <name type="scientific">Eisenbergiella massiliensis</name>
    <dbReference type="NCBI Taxonomy" id="1720294"/>
    <lineage>
        <taxon>Bacteria</taxon>
        <taxon>Bacillati</taxon>
        <taxon>Bacillota</taxon>
        <taxon>Clostridia</taxon>
        <taxon>Lachnospirales</taxon>
        <taxon>Lachnospiraceae</taxon>
        <taxon>Eisenbergiella</taxon>
    </lineage>
</organism>
<dbReference type="Proteomes" id="UP000261166">
    <property type="component" value="Unassembled WGS sequence"/>
</dbReference>
<protein>
    <submittedName>
        <fullName evidence="1">Uncharacterized protein</fullName>
    </submittedName>
</protein>
<gene>
    <name evidence="1" type="ORF">DWY69_12860</name>
</gene>
<dbReference type="EMBL" id="QVLU01000010">
    <property type="protein sequence ID" value="RGE71488.1"/>
    <property type="molecule type" value="Genomic_DNA"/>
</dbReference>
<dbReference type="AlphaFoldDB" id="A0A3E3IWN5"/>
<comment type="caution">
    <text evidence="1">The sequence shown here is derived from an EMBL/GenBank/DDBJ whole genome shotgun (WGS) entry which is preliminary data.</text>
</comment>